<feature type="domain" description="4Fe-4S ferredoxin-type" evidence="6">
    <location>
        <begin position="99"/>
        <end position="128"/>
    </location>
</feature>
<dbReference type="SUPFAM" id="SSF54862">
    <property type="entry name" value="4Fe-4S ferredoxins"/>
    <property type="match status" value="1"/>
</dbReference>
<evidence type="ECO:0000256" key="1">
    <source>
        <dbReference type="ARBA" id="ARBA00022485"/>
    </source>
</evidence>
<accession>A0A7J3ZLU2</accession>
<dbReference type="EMBL" id="DRZC01000083">
    <property type="protein sequence ID" value="HHQ81076.1"/>
    <property type="molecule type" value="Genomic_DNA"/>
</dbReference>
<dbReference type="InterPro" id="IPR010226">
    <property type="entry name" value="NADH_quinone_OxRdtase_chainI"/>
</dbReference>
<dbReference type="GO" id="GO:0051539">
    <property type="term" value="F:4 iron, 4 sulfur cluster binding"/>
    <property type="evidence" value="ECO:0007669"/>
    <property type="project" value="UniProtKB-KW"/>
</dbReference>
<dbReference type="Pfam" id="PF12838">
    <property type="entry name" value="Fer4_7"/>
    <property type="match status" value="1"/>
</dbReference>
<keyword evidence="2" id="KW-0479">Metal-binding</keyword>
<feature type="domain" description="4Fe-4S ferredoxin-type" evidence="6">
    <location>
        <begin position="65"/>
        <end position="94"/>
    </location>
</feature>
<dbReference type="GO" id="GO:0016020">
    <property type="term" value="C:membrane"/>
    <property type="evidence" value="ECO:0007669"/>
    <property type="project" value="InterPro"/>
</dbReference>
<keyword evidence="4" id="KW-0408">Iron</keyword>
<proteinExistence type="predicted"/>
<keyword evidence="3" id="KW-0677">Repeat</keyword>
<dbReference type="GO" id="GO:0009060">
    <property type="term" value="P:aerobic respiration"/>
    <property type="evidence" value="ECO:0007669"/>
    <property type="project" value="TreeGrafter"/>
</dbReference>
<gene>
    <name evidence="7" type="ORF">ENM78_06485</name>
</gene>
<dbReference type="PANTHER" id="PTHR10849:SF35">
    <property type="entry name" value="FORMATE HYDROGENLYASE SUBUNIT 6-RELATED"/>
    <property type="match status" value="1"/>
</dbReference>
<evidence type="ECO:0000256" key="3">
    <source>
        <dbReference type="ARBA" id="ARBA00022737"/>
    </source>
</evidence>
<dbReference type="InterPro" id="IPR017900">
    <property type="entry name" value="4Fe4S_Fe_S_CS"/>
</dbReference>
<comment type="caution">
    <text evidence="7">The sequence shown here is derived from an EMBL/GenBank/DDBJ whole genome shotgun (WGS) entry which is preliminary data.</text>
</comment>
<evidence type="ECO:0000256" key="2">
    <source>
        <dbReference type="ARBA" id="ARBA00022723"/>
    </source>
</evidence>
<dbReference type="PROSITE" id="PS51379">
    <property type="entry name" value="4FE4S_FER_2"/>
    <property type="match status" value="2"/>
</dbReference>
<dbReference type="FunFam" id="3.30.70.3270:FF:000014">
    <property type="entry name" value="NADH dehydrogenase subunit I (NuoI)"/>
    <property type="match status" value="1"/>
</dbReference>
<evidence type="ECO:0000256" key="5">
    <source>
        <dbReference type="ARBA" id="ARBA00023014"/>
    </source>
</evidence>
<keyword evidence="1" id="KW-0004">4Fe-4S</keyword>
<dbReference type="GO" id="GO:0003954">
    <property type="term" value="F:NADH dehydrogenase activity"/>
    <property type="evidence" value="ECO:0007669"/>
    <property type="project" value="TreeGrafter"/>
</dbReference>
<protein>
    <submittedName>
        <fullName evidence="7">NADH-quinone oxidoreductase subunit I</fullName>
    </submittedName>
</protein>
<evidence type="ECO:0000259" key="6">
    <source>
        <dbReference type="PROSITE" id="PS51379"/>
    </source>
</evidence>
<reference evidence="7" key="1">
    <citation type="journal article" date="2020" name="mSystems">
        <title>Genome- and Community-Level Interaction Insights into Carbon Utilization and Element Cycling Functions of Hydrothermarchaeota in Hydrothermal Sediment.</title>
        <authorList>
            <person name="Zhou Z."/>
            <person name="Liu Y."/>
            <person name="Xu W."/>
            <person name="Pan J."/>
            <person name="Luo Z.H."/>
            <person name="Li M."/>
        </authorList>
    </citation>
    <scope>NUCLEOTIDE SEQUENCE [LARGE SCALE GENOMIC DNA]</scope>
    <source>
        <strain evidence="7">SpSt-1116</strain>
    </source>
</reference>
<sequence>MNQVTASSQNRYAVKSVGARLSLVEKAVWHARALALGFKRLVFPIRHTHRYPYVRAIPSARNYRGMIVLLDEKCNGCSLCARVCPAAALKMITVEQGEKRPVINYERCVFCGYCVDICPTEALYHTNVHDLVFMNRDSMIFMLDRFTKEPEEPEHVKKVRVVLDEERGLRYVPVGSDSE</sequence>
<dbReference type="PANTHER" id="PTHR10849">
    <property type="entry name" value="NADH DEHYDROGENASE UBIQUINONE IRON-SULFUR PROTEIN 8, MITOCHONDRIAL"/>
    <property type="match status" value="1"/>
</dbReference>
<dbReference type="GO" id="GO:0046872">
    <property type="term" value="F:metal ion binding"/>
    <property type="evidence" value="ECO:0007669"/>
    <property type="project" value="UniProtKB-KW"/>
</dbReference>
<name>A0A7J3ZLU2_9CREN</name>
<dbReference type="InterPro" id="IPR017896">
    <property type="entry name" value="4Fe4S_Fe-S-bd"/>
</dbReference>
<dbReference type="AlphaFoldDB" id="A0A7J3ZLU2"/>
<keyword evidence="5" id="KW-0411">Iron-sulfur</keyword>
<evidence type="ECO:0000256" key="4">
    <source>
        <dbReference type="ARBA" id="ARBA00023004"/>
    </source>
</evidence>
<dbReference type="PROSITE" id="PS00198">
    <property type="entry name" value="4FE4S_FER_1"/>
    <property type="match status" value="1"/>
</dbReference>
<evidence type="ECO:0000313" key="7">
    <source>
        <dbReference type="EMBL" id="HHQ81076.1"/>
    </source>
</evidence>
<dbReference type="Gene3D" id="3.30.70.3270">
    <property type="match status" value="1"/>
</dbReference>
<organism evidence="7">
    <name type="scientific">Fervidicoccus fontis</name>
    <dbReference type="NCBI Taxonomy" id="683846"/>
    <lineage>
        <taxon>Archaea</taxon>
        <taxon>Thermoproteota</taxon>
        <taxon>Thermoprotei</taxon>
        <taxon>Fervidicoccales</taxon>
        <taxon>Fervidicoccaceae</taxon>
        <taxon>Fervidicoccus</taxon>
    </lineage>
</organism>